<organism evidence="1 2">
    <name type="scientific">Sulfuracidifex metallicus DSM 6482 = JCM 9184</name>
    <dbReference type="NCBI Taxonomy" id="523847"/>
    <lineage>
        <taxon>Archaea</taxon>
        <taxon>Thermoproteota</taxon>
        <taxon>Thermoprotei</taxon>
        <taxon>Sulfolobales</taxon>
        <taxon>Sulfolobaceae</taxon>
        <taxon>Sulfuracidifex</taxon>
    </lineage>
</organism>
<keyword evidence="2" id="KW-1185">Reference proteome</keyword>
<dbReference type="PANTHER" id="PTHR37559:SF1">
    <property type="entry name" value="PAREP6 PART 2, AUTHENTIC FRAMESHIFT"/>
    <property type="match status" value="1"/>
</dbReference>
<protein>
    <recommendedName>
        <fullName evidence="3">PaREP6</fullName>
    </recommendedName>
</protein>
<dbReference type="PANTHER" id="PTHR37559">
    <property type="entry name" value="PAREP6 PART 2, AUTHENTIC FRAMESHIFT"/>
    <property type="match status" value="1"/>
</dbReference>
<dbReference type="Proteomes" id="UP000470772">
    <property type="component" value="Unassembled WGS sequence"/>
</dbReference>
<evidence type="ECO:0000313" key="1">
    <source>
        <dbReference type="EMBL" id="MUN28450.1"/>
    </source>
</evidence>
<evidence type="ECO:0000313" key="2">
    <source>
        <dbReference type="Proteomes" id="UP000470772"/>
    </source>
</evidence>
<comment type="caution">
    <text evidence="1">The sequence shown here is derived from an EMBL/GenBank/DDBJ whole genome shotgun (WGS) entry which is preliminary data.</text>
</comment>
<dbReference type="AlphaFoldDB" id="A0A6A9QJN2"/>
<dbReference type="OrthoDB" id="28045at2157"/>
<gene>
    <name evidence="1" type="ORF">GC250_02975</name>
</gene>
<proteinExistence type="predicted"/>
<accession>A0A6A9QJN2</accession>
<evidence type="ECO:0008006" key="3">
    <source>
        <dbReference type="Google" id="ProtNLM"/>
    </source>
</evidence>
<dbReference type="RefSeq" id="WP_083476918.1">
    <property type="nucleotide sequence ID" value="NZ_BBBY01000004.1"/>
</dbReference>
<reference evidence="1 2" key="1">
    <citation type="submission" date="2019-10" db="EMBL/GenBank/DDBJ databases">
        <title>Sequencing and Assembly of Multiple Reported Metal-Biooxidizing Members of the Extremely Thermoacidophilic Archaeal Family Sulfolobaceae.</title>
        <authorList>
            <person name="Counts J.A."/>
            <person name="Kelly R.M."/>
        </authorList>
    </citation>
    <scope>NUCLEOTIDE SEQUENCE [LARGE SCALE GENOMIC DNA]</scope>
    <source>
        <strain evidence="1 2">DSM 6482</strain>
    </source>
</reference>
<name>A0A6A9QJN2_SULME</name>
<sequence length="75" mass="9143">MDKEKLEEWIERFEEARELRRKYADWNFIKSQPVRLRIALDYYIETGDLYNASRLAGMSMEEFNELRIKARIPSI</sequence>
<dbReference type="EMBL" id="WGGD01000005">
    <property type="protein sequence ID" value="MUN28450.1"/>
    <property type="molecule type" value="Genomic_DNA"/>
</dbReference>